<sequence length="91" mass="10416">METIQFIPGWTSFYIDGGIELDIVTEMKGLENLSFVECLGLASIANLEGINIPFLHINHLIENKKKTNRPKDQIDVMELEKIREIREKSEG</sequence>
<dbReference type="EMBL" id="SMAD01000006">
    <property type="protein sequence ID" value="TCS86772.1"/>
    <property type="molecule type" value="Genomic_DNA"/>
</dbReference>
<dbReference type="Proteomes" id="UP000295807">
    <property type="component" value="Unassembled WGS sequence"/>
</dbReference>
<reference evidence="1 2" key="1">
    <citation type="submission" date="2019-03" db="EMBL/GenBank/DDBJ databases">
        <title>Genomic Encyclopedia of Type Strains, Phase IV (KMG-IV): sequencing the most valuable type-strain genomes for metagenomic binning, comparative biology and taxonomic classification.</title>
        <authorList>
            <person name="Goeker M."/>
        </authorList>
    </citation>
    <scope>NUCLEOTIDE SEQUENCE [LARGE SCALE GENOMIC DNA]</scope>
    <source>
        <strain evidence="1 2">DSM 21100</strain>
    </source>
</reference>
<dbReference type="InterPro" id="IPR043519">
    <property type="entry name" value="NT_sf"/>
</dbReference>
<protein>
    <submittedName>
        <fullName evidence="1">Uncharacterized protein</fullName>
    </submittedName>
</protein>
<accession>A0A4V2UTM4</accession>
<name>A0A4V2UTM4_9SPHI</name>
<proteinExistence type="predicted"/>
<dbReference type="RefSeq" id="WP_132129337.1">
    <property type="nucleotide sequence ID" value="NZ_CP042432.1"/>
</dbReference>
<gene>
    <name evidence="1" type="ORF">EDD80_10682</name>
</gene>
<evidence type="ECO:0000313" key="1">
    <source>
        <dbReference type="EMBL" id="TCS86772.1"/>
    </source>
</evidence>
<organism evidence="1 2">
    <name type="scientific">Anseongella ginsenosidimutans</name>
    <dbReference type="NCBI Taxonomy" id="496056"/>
    <lineage>
        <taxon>Bacteria</taxon>
        <taxon>Pseudomonadati</taxon>
        <taxon>Bacteroidota</taxon>
        <taxon>Sphingobacteriia</taxon>
        <taxon>Sphingobacteriales</taxon>
        <taxon>Sphingobacteriaceae</taxon>
        <taxon>Anseongella</taxon>
    </lineage>
</organism>
<keyword evidence="2" id="KW-1185">Reference proteome</keyword>
<comment type="caution">
    <text evidence="1">The sequence shown here is derived from an EMBL/GenBank/DDBJ whole genome shotgun (WGS) entry which is preliminary data.</text>
</comment>
<dbReference type="OrthoDB" id="121150at2"/>
<dbReference type="SUPFAM" id="SSF81301">
    <property type="entry name" value="Nucleotidyltransferase"/>
    <property type="match status" value="1"/>
</dbReference>
<evidence type="ECO:0000313" key="2">
    <source>
        <dbReference type="Proteomes" id="UP000295807"/>
    </source>
</evidence>
<dbReference type="AlphaFoldDB" id="A0A4V2UTM4"/>